<evidence type="ECO:0000313" key="11">
    <source>
        <dbReference type="Proteomes" id="UP000315730"/>
    </source>
</evidence>
<feature type="binding site" evidence="5 7">
    <location>
        <position position="104"/>
    </location>
    <ligand>
        <name>substrate</name>
    </ligand>
</feature>
<feature type="site" description="Transition state stabilizer" evidence="5 8">
    <location>
        <position position="186"/>
    </location>
</feature>
<feature type="binding site" evidence="5 7">
    <location>
        <begin position="14"/>
        <end position="21"/>
    </location>
    <ligand>
        <name>substrate</name>
    </ligand>
</feature>
<feature type="binding site" evidence="5 7">
    <location>
        <begin position="27"/>
        <end position="28"/>
    </location>
    <ligand>
        <name>substrate</name>
    </ligand>
</feature>
<evidence type="ECO:0000256" key="8">
    <source>
        <dbReference type="PIRSR" id="PIRSR613078-3"/>
    </source>
</evidence>
<dbReference type="SMART" id="SM00855">
    <property type="entry name" value="PGAM"/>
    <property type="match status" value="1"/>
</dbReference>
<organism evidence="10 11">
    <name type="scientific">Kocuria varians</name>
    <name type="common">Micrococcus varians</name>
    <dbReference type="NCBI Taxonomy" id="1272"/>
    <lineage>
        <taxon>Bacteria</taxon>
        <taxon>Bacillati</taxon>
        <taxon>Actinomycetota</taxon>
        <taxon>Actinomycetes</taxon>
        <taxon>Micrococcales</taxon>
        <taxon>Micrococcaceae</taxon>
        <taxon>Kocuria</taxon>
    </lineage>
</organism>
<dbReference type="InterPro" id="IPR005952">
    <property type="entry name" value="Phosphogly_mut1"/>
</dbReference>
<evidence type="ECO:0000256" key="7">
    <source>
        <dbReference type="PIRSR" id="PIRSR613078-2"/>
    </source>
</evidence>
<evidence type="ECO:0000256" key="6">
    <source>
        <dbReference type="PIRSR" id="PIRSR613078-1"/>
    </source>
</evidence>
<dbReference type="STRING" id="1272.GCA_900014985_02162"/>
<dbReference type="NCBIfam" id="TIGR01258">
    <property type="entry name" value="pgm_1"/>
    <property type="match status" value="1"/>
</dbReference>
<feature type="binding site" evidence="5 7">
    <location>
        <position position="66"/>
    </location>
    <ligand>
        <name>substrate</name>
    </ligand>
</feature>
<keyword evidence="4 5" id="KW-0413">Isomerase</keyword>
<comment type="similarity">
    <text evidence="1 5">Belongs to the phosphoglycerate mutase family. BPG-dependent PGAM subfamily.</text>
</comment>
<comment type="caution">
    <text evidence="10">The sequence shown here is derived from an EMBL/GenBank/DDBJ whole genome shotgun (WGS) entry which is preliminary data.</text>
</comment>
<dbReference type="CDD" id="cd07067">
    <property type="entry name" value="HP_PGM_like"/>
    <property type="match status" value="1"/>
</dbReference>
<dbReference type="RefSeq" id="WP_068470497.1">
    <property type="nucleotide sequence ID" value="NZ_BJNW01000020.1"/>
</dbReference>
<evidence type="ECO:0000256" key="2">
    <source>
        <dbReference type="ARBA" id="ARBA00022432"/>
    </source>
</evidence>
<evidence type="ECO:0000313" key="10">
    <source>
        <dbReference type="EMBL" id="GEC99959.1"/>
    </source>
</evidence>
<dbReference type="PANTHER" id="PTHR11931">
    <property type="entry name" value="PHOSPHOGLYCERATE MUTASE"/>
    <property type="match status" value="1"/>
</dbReference>
<keyword evidence="2 5" id="KW-0312">Gluconeogenesis</keyword>
<dbReference type="InterPro" id="IPR001345">
    <property type="entry name" value="PG/BPGM_mutase_AS"/>
</dbReference>
<dbReference type="SUPFAM" id="SSF53254">
    <property type="entry name" value="Phosphoglycerate mutase-like"/>
    <property type="match status" value="1"/>
</dbReference>
<dbReference type="Pfam" id="PF00300">
    <property type="entry name" value="His_Phos_1"/>
    <property type="match status" value="2"/>
</dbReference>
<dbReference type="EC" id="5.4.2.11" evidence="5 9"/>
<evidence type="ECO:0000256" key="3">
    <source>
        <dbReference type="ARBA" id="ARBA00023152"/>
    </source>
</evidence>
<dbReference type="FunFam" id="3.40.50.1240:FF:000012">
    <property type="entry name" value="Phosphoglycerate mutase 1"/>
    <property type="match status" value="1"/>
</dbReference>
<protein>
    <recommendedName>
        <fullName evidence="5 9">2,3-bisphosphoglycerate-dependent phosphoglycerate mutase</fullName>
        <shortName evidence="5">BPG-dependent PGAM</shortName>
        <shortName evidence="5">PGAM</shortName>
        <shortName evidence="5">Phosphoglyceromutase</shortName>
        <shortName evidence="5">dPGM</shortName>
        <ecNumber evidence="5 9">5.4.2.11</ecNumber>
    </recommendedName>
</protein>
<dbReference type="PROSITE" id="PS00175">
    <property type="entry name" value="PG_MUTASE"/>
    <property type="match status" value="1"/>
</dbReference>
<evidence type="ECO:0000256" key="4">
    <source>
        <dbReference type="ARBA" id="ARBA00023235"/>
    </source>
</evidence>
<keyword evidence="3 5" id="KW-0324">Glycolysis</keyword>
<gene>
    <name evidence="10" type="primary">gpm</name>
    <name evidence="5" type="synonym">gpmA</name>
    <name evidence="10" type="ORF">KVA01_21140</name>
</gene>
<sequence length="252" mass="28181">MANDSTTHKLILLRHGQSVWNEKNLFTGWVDVPLTDQGRAEATRGGELIAENDLLPDVVHTSLLRRAINTANLALDAADRLWIPVKRSWRLNERHYGALQGKNKAEIREEYGEEQFMTWRRSYDTPPPAIDDSSEWSQAGDPRYADVADLPRTECLKDVLERFLPYWDEQIVPDLKAGKTVLVAAHGNSLRALVKHLDGISDDDIAGLNIPTGIPLFYELDQNFKPVTAGGRYLDPDAAAESIKAVANQGKK</sequence>
<dbReference type="AlphaFoldDB" id="A0A4Y4D7L0"/>
<dbReference type="Gene3D" id="3.40.50.1240">
    <property type="entry name" value="Phosphoglycerate mutase-like"/>
    <property type="match status" value="1"/>
</dbReference>
<dbReference type="Proteomes" id="UP000315730">
    <property type="component" value="Unassembled WGS sequence"/>
</dbReference>
<accession>A0A4Y4D7L0</accession>
<dbReference type="NCBIfam" id="NF010713">
    <property type="entry name" value="PRK14115.1"/>
    <property type="match status" value="1"/>
</dbReference>
<evidence type="ECO:0000256" key="5">
    <source>
        <dbReference type="HAMAP-Rule" id="MF_01039"/>
    </source>
</evidence>
<feature type="binding site" evidence="5 7">
    <location>
        <begin position="120"/>
        <end position="121"/>
    </location>
    <ligand>
        <name>substrate</name>
    </ligand>
</feature>
<feature type="binding site" evidence="5 7">
    <location>
        <begin position="93"/>
        <end position="96"/>
    </location>
    <ligand>
        <name>substrate</name>
    </ligand>
</feature>
<dbReference type="PIRSF" id="PIRSF000709">
    <property type="entry name" value="6PFK_2-Ptase"/>
    <property type="match status" value="1"/>
</dbReference>
<dbReference type="NCBIfam" id="NF010718">
    <property type="entry name" value="PRK14120.1"/>
    <property type="match status" value="1"/>
</dbReference>
<dbReference type="HAMAP" id="MF_01039">
    <property type="entry name" value="PGAM_GpmA"/>
    <property type="match status" value="1"/>
</dbReference>
<comment type="function">
    <text evidence="5 9">Catalyzes the interconversion of 2-phosphoglycerate and 3-phosphoglycerate.</text>
</comment>
<dbReference type="InterPro" id="IPR013078">
    <property type="entry name" value="His_Pase_superF_clade-1"/>
</dbReference>
<dbReference type="GO" id="GO:0004619">
    <property type="term" value="F:phosphoglycerate mutase activity"/>
    <property type="evidence" value="ECO:0007669"/>
    <property type="project" value="UniProtKB-UniRule"/>
</dbReference>
<dbReference type="OrthoDB" id="9781415at2"/>
<feature type="active site" description="Tele-phosphohistidine intermediate" evidence="5 6">
    <location>
        <position position="15"/>
    </location>
</feature>
<comment type="pathway">
    <text evidence="5 9">Carbohydrate degradation; glycolysis; pyruvate from D-glyceraldehyde 3-phosphate: step 3/5.</text>
</comment>
<reference evidence="10 11" key="1">
    <citation type="submission" date="2019-06" db="EMBL/GenBank/DDBJ databases">
        <title>Whole genome shotgun sequence of Kocuria varians NBRC 15358.</title>
        <authorList>
            <person name="Hosoyama A."/>
            <person name="Uohara A."/>
            <person name="Ohji S."/>
            <person name="Ichikawa N."/>
        </authorList>
    </citation>
    <scope>NUCLEOTIDE SEQUENCE [LARGE SCALE GENOMIC DNA]</scope>
    <source>
        <strain evidence="10 11">NBRC 15358</strain>
    </source>
</reference>
<dbReference type="InterPro" id="IPR029033">
    <property type="entry name" value="His_PPase_superfam"/>
</dbReference>
<comment type="catalytic activity">
    <reaction evidence="5 9">
        <text>(2R)-2-phosphoglycerate = (2R)-3-phosphoglycerate</text>
        <dbReference type="Rhea" id="RHEA:15901"/>
        <dbReference type="ChEBI" id="CHEBI:58272"/>
        <dbReference type="ChEBI" id="CHEBI:58289"/>
        <dbReference type="EC" id="5.4.2.11"/>
    </reaction>
</comment>
<keyword evidence="11" id="KW-1185">Reference proteome</keyword>
<evidence type="ECO:0000256" key="9">
    <source>
        <dbReference type="RuleBase" id="RU004512"/>
    </source>
</evidence>
<dbReference type="UniPathway" id="UPA00109">
    <property type="reaction ID" value="UER00186"/>
</dbReference>
<name>A0A4Y4D7L0_KOCVA</name>
<dbReference type="EMBL" id="BJNW01000020">
    <property type="protein sequence ID" value="GEC99959.1"/>
    <property type="molecule type" value="Genomic_DNA"/>
</dbReference>
<evidence type="ECO:0000256" key="1">
    <source>
        <dbReference type="ARBA" id="ARBA00006717"/>
    </source>
</evidence>
<proteinExistence type="inferred from homology"/>
<feature type="binding site" evidence="5 7">
    <location>
        <begin position="187"/>
        <end position="188"/>
    </location>
    <ligand>
        <name>substrate</name>
    </ligand>
</feature>
<dbReference type="GO" id="GO:0006096">
    <property type="term" value="P:glycolytic process"/>
    <property type="evidence" value="ECO:0007669"/>
    <property type="project" value="UniProtKB-UniRule"/>
</dbReference>
<feature type="active site" description="Proton donor/acceptor" evidence="5 6">
    <location>
        <position position="93"/>
    </location>
</feature>
<dbReference type="GO" id="GO:0006094">
    <property type="term" value="P:gluconeogenesis"/>
    <property type="evidence" value="ECO:0007669"/>
    <property type="project" value="UniProtKB-UniRule"/>
</dbReference>